<protein>
    <submittedName>
        <fullName evidence="2">Paraquat-inducible protein A</fullName>
    </submittedName>
</protein>
<comment type="caution">
    <text evidence="2">The sequence shown here is derived from an EMBL/GenBank/DDBJ whole genome shotgun (WGS) entry which is preliminary data.</text>
</comment>
<dbReference type="PANTHER" id="PTHR34730:SF1">
    <property type="entry name" value="PARAQUAT-INDUCIBLE PROTEIN A"/>
    <property type="match status" value="1"/>
</dbReference>
<dbReference type="RefSeq" id="WP_183415574.1">
    <property type="nucleotide sequence ID" value="NZ_JACHXA010000002.1"/>
</dbReference>
<dbReference type="Proteomes" id="UP000581135">
    <property type="component" value="Unassembled WGS sequence"/>
</dbReference>
<accession>A0A839SS25</accession>
<evidence type="ECO:0000256" key="1">
    <source>
        <dbReference type="SAM" id="Phobius"/>
    </source>
</evidence>
<dbReference type="EMBL" id="JACHXA010000002">
    <property type="protein sequence ID" value="MBB3064779.1"/>
    <property type="molecule type" value="Genomic_DNA"/>
</dbReference>
<feature type="transmembrane region" description="Helical" evidence="1">
    <location>
        <begin position="142"/>
        <end position="162"/>
    </location>
</feature>
<feature type="transmembrane region" description="Helical" evidence="1">
    <location>
        <begin position="72"/>
        <end position="98"/>
    </location>
</feature>
<feature type="transmembrane region" description="Helical" evidence="1">
    <location>
        <begin position="119"/>
        <end position="136"/>
    </location>
</feature>
<keyword evidence="1" id="KW-1133">Transmembrane helix</keyword>
<feature type="transmembrane region" description="Helical" evidence="1">
    <location>
        <begin position="28"/>
        <end position="52"/>
    </location>
</feature>
<organism evidence="2 3">
    <name type="scientific">Limibacillus halophilus</name>
    <dbReference type="NCBI Taxonomy" id="1579333"/>
    <lineage>
        <taxon>Bacteria</taxon>
        <taxon>Pseudomonadati</taxon>
        <taxon>Pseudomonadota</taxon>
        <taxon>Alphaproteobacteria</taxon>
        <taxon>Rhodospirillales</taxon>
        <taxon>Rhodovibrionaceae</taxon>
        <taxon>Limibacillus</taxon>
    </lineage>
</organism>
<name>A0A839SS25_9PROT</name>
<dbReference type="InterPro" id="IPR007498">
    <property type="entry name" value="PqiA-like"/>
</dbReference>
<dbReference type="PANTHER" id="PTHR34730">
    <property type="entry name" value="UNNAMED PRODUCT"/>
    <property type="match status" value="1"/>
</dbReference>
<keyword evidence="3" id="KW-1185">Reference proteome</keyword>
<reference evidence="2 3" key="1">
    <citation type="submission" date="2020-08" db="EMBL/GenBank/DDBJ databases">
        <title>Genomic Encyclopedia of Type Strains, Phase III (KMG-III): the genomes of soil and plant-associated and newly described type strains.</title>
        <authorList>
            <person name="Whitman W."/>
        </authorList>
    </citation>
    <scope>NUCLEOTIDE SEQUENCE [LARGE SCALE GENOMIC DNA]</scope>
    <source>
        <strain evidence="2 3">CECT 8803</strain>
    </source>
</reference>
<dbReference type="Pfam" id="PF04403">
    <property type="entry name" value="PqiA"/>
    <property type="match status" value="1"/>
</dbReference>
<proteinExistence type="predicted"/>
<keyword evidence="1" id="KW-0472">Membrane</keyword>
<gene>
    <name evidence="2" type="ORF">FHR98_001051</name>
</gene>
<keyword evidence="1" id="KW-0812">Transmembrane</keyword>
<evidence type="ECO:0000313" key="3">
    <source>
        <dbReference type="Proteomes" id="UP000581135"/>
    </source>
</evidence>
<dbReference type="AlphaFoldDB" id="A0A839SS25"/>
<evidence type="ECO:0000313" key="2">
    <source>
        <dbReference type="EMBL" id="MBB3064779.1"/>
    </source>
</evidence>
<sequence length="179" mass="19909">MTDKVSPPDDPPSLASCALGLDKLLGPVLLLSGVLLAFGWTLPMMTVSRFVFLSEEVSILRAIGQLWDADEIFLFLVIATFSVVFPALKVGIGLLLWYRSRHAIRRRRWLAGLEMLGRWSMLDVFVVALIVVAIQISLIDDVALHAGLYVFTAAILLSMLVLRRMETLAQRLDRTQSKG</sequence>